<comment type="subcellular location">
    <subcellularLocation>
        <location evidence="1">Membrane</location>
        <topology evidence="1">Multi-pass membrane protein</topology>
    </subcellularLocation>
</comment>
<dbReference type="SUPFAM" id="SSF103473">
    <property type="entry name" value="MFS general substrate transporter"/>
    <property type="match status" value="1"/>
</dbReference>
<feature type="transmembrane region" description="Helical" evidence="6">
    <location>
        <begin position="232"/>
        <end position="254"/>
    </location>
</feature>
<evidence type="ECO:0000256" key="6">
    <source>
        <dbReference type="SAM" id="Phobius"/>
    </source>
</evidence>
<dbReference type="GO" id="GO:0000724">
    <property type="term" value="P:double-strand break repair via homologous recombination"/>
    <property type="evidence" value="ECO:0007669"/>
    <property type="project" value="TreeGrafter"/>
</dbReference>
<feature type="transmembrane region" description="Helical" evidence="6">
    <location>
        <begin position="168"/>
        <end position="187"/>
    </location>
</feature>
<feature type="compositionally biased region" description="Low complexity" evidence="5">
    <location>
        <begin position="588"/>
        <end position="605"/>
    </location>
</feature>
<dbReference type="GO" id="GO:0097552">
    <property type="term" value="P:mitochondrial double-strand break repair via homologous recombination"/>
    <property type="evidence" value="ECO:0007669"/>
    <property type="project" value="TreeGrafter"/>
</dbReference>
<dbReference type="InterPro" id="IPR001958">
    <property type="entry name" value="Tet-R_TetA/multi-R_MdtG-like"/>
</dbReference>
<feature type="region of interest" description="Disordered" evidence="5">
    <location>
        <begin position="27"/>
        <end position="58"/>
    </location>
</feature>
<dbReference type="OrthoDB" id="6252103at2759"/>
<dbReference type="Proteomes" id="UP000654075">
    <property type="component" value="Unassembled WGS sequence"/>
</dbReference>
<reference evidence="7" key="1">
    <citation type="submission" date="2021-02" db="EMBL/GenBank/DDBJ databases">
        <authorList>
            <person name="Dougan E. K."/>
            <person name="Rhodes N."/>
            <person name="Thang M."/>
            <person name="Chan C."/>
        </authorList>
    </citation>
    <scope>NUCLEOTIDE SEQUENCE</scope>
</reference>
<feature type="compositionally biased region" description="Polar residues" evidence="5">
    <location>
        <begin position="27"/>
        <end position="36"/>
    </location>
</feature>
<dbReference type="GO" id="GO:0030870">
    <property type="term" value="C:Mre11 complex"/>
    <property type="evidence" value="ECO:0007669"/>
    <property type="project" value="TreeGrafter"/>
</dbReference>
<dbReference type="GO" id="GO:0000723">
    <property type="term" value="P:telomere maintenance"/>
    <property type="evidence" value="ECO:0007669"/>
    <property type="project" value="TreeGrafter"/>
</dbReference>
<feature type="transmembrane region" description="Helical" evidence="6">
    <location>
        <begin position="141"/>
        <end position="162"/>
    </location>
</feature>
<dbReference type="GO" id="GO:0022857">
    <property type="term" value="F:transmembrane transporter activity"/>
    <property type="evidence" value="ECO:0007669"/>
    <property type="project" value="InterPro"/>
</dbReference>
<dbReference type="Gene3D" id="1.20.1250.20">
    <property type="entry name" value="MFS general substrate transporter like domains"/>
    <property type="match status" value="1"/>
</dbReference>
<dbReference type="GO" id="GO:0000014">
    <property type="term" value="F:single-stranded DNA endodeoxyribonuclease activity"/>
    <property type="evidence" value="ECO:0007669"/>
    <property type="project" value="TreeGrafter"/>
</dbReference>
<evidence type="ECO:0000256" key="4">
    <source>
        <dbReference type="ARBA" id="ARBA00023136"/>
    </source>
</evidence>
<dbReference type="PRINTS" id="PR01035">
    <property type="entry name" value="TCRTETA"/>
</dbReference>
<accession>A0A813GES8</accession>
<comment type="caution">
    <text evidence="7">The sequence shown here is derived from an EMBL/GenBank/DDBJ whole genome shotgun (WGS) entry which is preliminary data.</text>
</comment>
<name>A0A813GES8_POLGL</name>
<dbReference type="InterPro" id="IPR011701">
    <property type="entry name" value="MFS"/>
</dbReference>
<dbReference type="GO" id="GO:0006303">
    <property type="term" value="P:double-strand break repair via nonhomologous end joining"/>
    <property type="evidence" value="ECO:0007669"/>
    <property type="project" value="TreeGrafter"/>
</dbReference>
<sequence length="816" mass="86405">MIISSSSRCFHGARLVRSQLSRGLQTSRCLPRSPQSCRPKGAFSSPAGENPQGRGDGGSETGMFAAWRACSVQERQQLVLLSSATALVNASFGMLMPAMPSLAQELGFGASGIGLLLAAPSLGRVLLNLPSGALADCYGRVPMMILGESLAAIGMLGTALGGSLTELLAVRFVMGAGGAVAAAGSAAYSADLTARPHLLPFRGTILGTQGGLFALSYVIGPAVGGILTEMCGARMCYVVVAAATALCAGSFCWLPEIQAPRPSPGETLAASLQTVTEQVNVTASPFKVMGDSIGDAVRDWRQLLQDPRQQEVSTKGEGKGKLKGKKAACPNVRLDTRIAEEAVRFARAKSAWKGRRRGLDEAVTAYEAEQLAEPEFEQCFLGHALAPHRILYSQGHVVTVSSAEVICWELAAAAAAKLSQGAQRCRSCQIWTAGMERVVYVFLPKPPPLPPSPRPVPTQGFAPPVPPPAVRQSPHDQRPAPGGSTRLYPAGANQPPVSVRPTPPPPPPLPPAPAWSPGAGTAGYPFAPTRPHPPVLSNYRHSDHIDQFGFGHFEFFGEHTDKKEEASLHAHHHQQSRDLITGAKHDGSSSTAGTPGSSSGGAPVAKAEPSAAASLAPEGIAALAEAAATSLSLEGINALAEAMDVVKDSLSPAHLAEFTKDKIEALTRKFPAKPFKATLLPMQDNQRSQAPDHPFPTWHDQGSQGQSQIAIYGLGNIRDERLNRAFQARKVRFETPVNVDQWFHIMILHQNRHKGNKGGVPGKSCIHEEMLPSFLDLVLWGHEHDCEVNPQVSLRGEGEFYIVQPGSSAMGSGLLL</sequence>
<dbReference type="PANTHER" id="PTHR10139">
    <property type="entry name" value="DOUBLE-STRAND BREAK REPAIR PROTEIN MRE11"/>
    <property type="match status" value="1"/>
</dbReference>
<dbReference type="Gene3D" id="3.60.21.10">
    <property type="match status" value="1"/>
</dbReference>
<dbReference type="GO" id="GO:0007095">
    <property type="term" value="P:mitotic G2 DNA damage checkpoint signaling"/>
    <property type="evidence" value="ECO:0007669"/>
    <property type="project" value="TreeGrafter"/>
</dbReference>
<dbReference type="Pfam" id="PF07690">
    <property type="entry name" value="MFS_1"/>
    <property type="match status" value="1"/>
</dbReference>
<evidence type="ECO:0000256" key="5">
    <source>
        <dbReference type="SAM" id="MobiDB-lite"/>
    </source>
</evidence>
<dbReference type="EMBL" id="CAJNNV010028482">
    <property type="protein sequence ID" value="CAE8624767.1"/>
    <property type="molecule type" value="Genomic_DNA"/>
</dbReference>
<evidence type="ECO:0000256" key="3">
    <source>
        <dbReference type="ARBA" id="ARBA00022989"/>
    </source>
</evidence>
<feature type="region of interest" description="Disordered" evidence="5">
    <location>
        <begin position="450"/>
        <end position="529"/>
    </location>
</feature>
<proteinExistence type="predicted"/>
<gene>
    <name evidence="7" type="ORF">PGLA1383_LOCUS41871</name>
</gene>
<dbReference type="GO" id="GO:0035861">
    <property type="term" value="C:site of double-strand break"/>
    <property type="evidence" value="ECO:0007669"/>
    <property type="project" value="TreeGrafter"/>
</dbReference>
<keyword evidence="8" id="KW-1185">Reference proteome</keyword>
<dbReference type="SUPFAM" id="SSF56300">
    <property type="entry name" value="Metallo-dependent phosphatases"/>
    <property type="match status" value="1"/>
</dbReference>
<dbReference type="PANTHER" id="PTHR10139:SF1">
    <property type="entry name" value="DOUBLE-STRAND BREAK REPAIR PROTEIN MRE11"/>
    <property type="match status" value="1"/>
</dbReference>
<feature type="transmembrane region" description="Helical" evidence="6">
    <location>
        <begin position="199"/>
        <end position="220"/>
    </location>
</feature>
<evidence type="ECO:0000313" key="8">
    <source>
        <dbReference type="Proteomes" id="UP000654075"/>
    </source>
</evidence>
<evidence type="ECO:0000313" key="7">
    <source>
        <dbReference type="EMBL" id="CAE8624767.1"/>
    </source>
</evidence>
<feature type="transmembrane region" description="Helical" evidence="6">
    <location>
        <begin position="78"/>
        <end position="96"/>
    </location>
</feature>
<keyword evidence="3 6" id="KW-1133">Transmembrane helix</keyword>
<dbReference type="InterPro" id="IPR036259">
    <property type="entry name" value="MFS_trans_sf"/>
</dbReference>
<evidence type="ECO:0000256" key="2">
    <source>
        <dbReference type="ARBA" id="ARBA00022692"/>
    </source>
</evidence>
<dbReference type="InterPro" id="IPR029052">
    <property type="entry name" value="Metallo-depent_PP-like"/>
</dbReference>
<feature type="compositionally biased region" description="Pro residues" evidence="5">
    <location>
        <begin position="501"/>
        <end position="514"/>
    </location>
</feature>
<dbReference type="GO" id="GO:0042138">
    <property type="term" value="P:meiotic DNA double-strand break formation"/>
    <property type="evidence" value="ECO:0007669"/>
    <property type="project" value="TreeGrafter"/>
</dbReference>
<feature type="region of interest" description="Disordered" evidence="5">
    <location>
        <begin position="564"/>
        <end position="605"/>
    </location>
</feature>
<keyword evidence="2 6" id="KW-0812">Transmembrane</keyword>
<dbReference type="AlphaFoldDB" id="A0A813GES8"/>
<evidence type="ECO:0000256" key="1">
    <source>
        <dbReference type="ARBA" id="ARBA00004141"/>
    </source>
</evidence>
<organism evidence="7 8">
    <name type="scientific">Polarella glacialis</name>
    <name type="common">Dinoflagellate</name>
    <dbReference type="NCBI Taxonomy" id="89957"/>
    <lineage>
        <taxon>Eukaryota</taxon>
        <taxon>Sar</taxon>
        <taxon>Alveolata</taxon>
        <taxon>Dinophyceae</taxon>
        <taxon>Suessiales</taxon>
        <taxon>Suessiaceae</taxon>
        <taxon>Polarella</taxon>
    </lineage>
</organism>
<dbReference type="GO" id="GO:0016020">
    <property type="term" value="C:membrane"/>
    <property type="evidence" value="ECO:0007669"/>
    <property type="project" value="UniProtKB-SubCell"/>
</dbReference>
<protein>
    <submittedName>
        <fullName evidence="7">Uncharacterized protein</fullName>
    </submittedName>
</protein>
<keyword evidence="4 6" id="KW-0472">Membrane</keyword>